<evidence type="ECO:0000256" key="3">
    <source>
        <dbReference type="ARBA" id="ARBA00022759"/>
    </source>
</evidence>
<dbReference type="GO" id="GO:0004521">
    <property type="term" value="F:RNA endonuclease activity"/>
    <property type="evidence" value="ECO:0007669"/>
    <property type="project" value="InterPro"/>
</dbReference>
<proteinExistence type="inferred from homology"/>
<evidence type="ECO:0000259" key="7">
    <source>
        <dbReference type="Pfam" id="PF08340"/>
    </source>
</evidence>
<evidence type="ECO:0000313" key="9">
    <source>
        <dbReference type="Proteomes" id="UP000824093"/>
    </source>
</evidence>
<reference evidence="8" key="1">
    <citation type="submission" date="2020-10" db="EMBL/GenBank/DDBJ databases">
        <authorList>
            <person name="Gilroy R."/>
        </authorList>
    </citation>
    <scope>NUCLEOTIDE SEQUENCE</scope>
    <source>
        <strain evidence="8">CHK195-15760</strain>
    </source>
</reference>
<organism evidence="8 9">
    <name type="scientific">Candidatus Merdicola faecigallinarum</name>
    <dbReference type="NCBI Taxonomy" id="2840862"/>
    <lineage>
        <taxon>Bacteria</taxon>
        <taxon>Bacillati</taxon>
        <taxon>Bacillota</taxon>
        <taxon>Clostridia</taxon>
        <taxon>Candidatus Merdicola</taxon>
    </lineage>
</organism>
<dbReference type="AlphaFoldDB" id="A0A9D1S974"/>
<dbReference type="GO" id="GO:0016787">
    <property type="term" value="F:hydrolase activity"/>
    <property type="evidence" value="ECO:0007669"/>
    <property type="project" value="UniProtKB-KW"/>
</dbReference>
<dbReference type="InterPro" id="IPR013551">
    <property type="entry name" value="YicC-like_C"/>
</dbReference>
<dbReference type="PANTHER" id="PTHR30636:SF3">
    <property type="entry name" value="UPF0701 PROTEIN YICC"/>
    <property type="match status" value="1"/>
</dbReference>
<sequence length="293" mass="34089">MIRSMTGYGRAKYEKEGREYQVEIKSVNHKYIDLNVKIPYQLSFLEENIKKLVVEKVKRGKIDIAITFLNQSSLGKSIHINQELIQEYVKELKKVAKENEIIDDISIMKLIRLPDAFTVQNDENETVIWDELIFPLTEAIDCFVEMKKLEGKKLAEDILKRIELIYSHILEISDHSTRLIDEYIVKLKTRLNEILQAGVVDESRLAQEVVIYADKSSIEEEITRLKSHIDQIKGLLEQKEEIAIGKKMDFIIQEMNREINTIGSKSNCLEITNLVIQVKTELENVREQIQNVE</sequence>
<dbReference type="Pfam" id="PF08340">
    <property type="entry name" value="YicC-like_C"/>
    <property type="match status" value="1"/>
</dbReference>
<feature type="domain" description="Endoribonuclease YicC-like C-terminal" evidence="7">
    <location>
        <begin position="173"/>
        <end position="293"/>
    </location>
</feature>
<evidence type="ECO:0000313" key="8">
    <source>
        <dbReference type="EMBL" id="HIU51068.1"/>
    </source>
</evidence>
<dbReference type="Proteomes" id="UP000824093">
    <property type="component" value="Unassembled WGS sequence"/>
</dbReference>
<evidence type="ECO:0000256" key="4">
    <source>
        <dbReference type="ARBA" id="ARBA00022801"/>
    </source>
</evidence>
<dbReference type="InterPro" id="IPR013527">
    <property type="entry name" value="YicC-like_N"/>
</dbReference>
<keyword evidence="2" id="KW-0540">Nuclease</keyword>
<feature type="domain" description="Endoribonuclease YicC-like N-terminal" evidence="6">
    <location>
        <begin position="2"/>
        <end position="155"/>
    </location>
</feature>
<evidence type="ECO:0000256" key="1">
    <source>
        <dbReference type="ARBA" id="ARBA00001968"/>
    </source>
</evidence>
<keyword evidence="4" id="KW-0378">Hydrolase</keyword>
<gene>
    <name evidence="8" type="ORF">IAB70_00320</name>
</gene>
<dbReference type="PANTHER" id="PTHR30636">
    <property type="entry name" value="UPF0701 PROTEIN YICC"/>
    <property type="match status" value="1"/>
</dbReference>
<dbReference type="InterPro" id="IPR005229">
    <property type="entry name" value="YicC/YloC-like"/>
</dbReference>
<comment type="caution">
    <text evidence="8">The sequence shown here is derived from an EMBL/GenBank/DDBJ whole genome shotgun (WGS) entry which is preliminary data.</text>
</comment>
<dbReference type="EMBL" id="DVNH01000003">
    <property type="protein sequence ID" value="HIU51068.1"/>
    <property type="molecule type" value="Genomic_DNA"/>
</dbReference>
<evidence type="ECO:0000256" key="5">
    <source>
        <dbReference type="ARBA" id="ARBA00035648"/>
    </source>
</evidence>
<name>A0A9D1S974_9FIRM</name>
<dbReference type="NCBIfam" id="TIGR00255">
    <property type="entry name" value="YicC/YloC family endoribonuclease"/>
    <property type="match status" value="1"/>
</dbReference>
<comment type="similarity">
    <text evidence="5">Belongs to the YicC/YloC family.</text>
</comment>
<evidence type="ECO:0000259" key="6">
    <source>
        <dbReference type="Pfam" id="PF03755"/>
    </source>
</evidence>
<protein>
    <submittedName>
        <fullName evidence="8">YicC family protein</fullName>
    </submittedName>
</protein>
<dbReference type="Pfam" id="PF03755">
    <property type="entry name" value="YicC-like_N"/>
    <property type="match status" value="1"/>
</dbReference>
<comment type="cofactor">
    <cofactor evidence="1">
        <name>a divalent metal cation</name>
        <dbReference type="ChEBI" id="CHEBI:60240"/>
    </cofactor>
</comment>
<evidence type="ECO:0000256" key="2">
    <source>
        <dbReference type="ARBA" id="ARBA00022722"/>
    </source>
</evidence>
<accession>A0A9D1S974</accession>
<keyword evidence="3" id="KW-0255">Endonuclease</keyword>
<reference evidence="8" key="2">
    <citation type="journal article" date="2021" name="PeerJ">
        <title>Extensive microbial diversity within the chicken gut microbiome revealed by metagenomics and culture.</title>
        <authorList>
            <person name="Gilroy R."/>
            <person name="Ravi A."/>
            <person name="Getino M."/>
            <person name="Pursley I."/>
            <person name="Horton D.L."/>
            <person name="Alikhan N.F."/>
            <person name="Baker D."/>
            <person name="Gharbi K."/>
            <person name="Hall N."/>
            <person name="Watson M."/>
            <person name="Adriaenssens E.M."/>
            <person name="Foster-Nyarko E."/>
            <person name="Jarju S."/>
            <person name="Secka A."/>
            <person name="Antonio M."/>
            <person name="Oren A."/>
            <person name="Chaudhuri R.R."/>
            <person name="La Ragione R."/>
            <person name="Hildebrand F."/>
            <person name="Pallen M.J."/>
        </authorList>
    </citation>
    <scope>NUCLEOTIDE SEQUENCE</scope>
    <source>
        <strain evidence="8">CHK195-15760</strain>
    </source>
</reference>